<feature type="transmembrane region" description="Helical" evidence="12">
    <location>
        <begin position="57"/>
        <end position="87"/>
    </location>
</feature>
<feature type="transmembrane region" description="Helical" evidence="12">
    <location>
        <begin position="174"/>
        <end position="196"/>
    </location>
</feature>
<name>A0A162TF36_9BACL</name>
<dbReference type="EMBL" id="MWPS01000026">
    <property type="protein sequence ID" value="OPG15879.1"/>
    <property type="molecule type" value="Genomic_DNA"/>
</dbReference>
<organism evidence="13 15">
    <name type="scientific">Ferroacidibacillus organovorans</name>
    <dbReference type="NCBI Taxonomy" id="1765683"/>
    <lineage>
        <taxon>Bacteria</taxon>
        <taxon>Bacillati</taxon>
        <taxon>Bacillota</taxon>
        <taxon>Bacilli</taxon>
        <taxon>Bacillales</taxon>
        <taxon>Alicyclobacillaceae</taxon>
        <taxon>Ferroacidibacillus</taxon>
    </lineage>
</organism>
<dbReference type="InterPro" id="IPR002528">
    <property type="entry name" value="MATE_fam"/>
</dbReference>
<evidence type="ECO:0000313" key="16">
    <source>
        <dbReference type="Proteomes" id="UP000190229"/>
    </source>
</evidence>
<sequence length="468" mass="50329">MKLNLYECFLSFDKECSVISIYRQILSLSWPILLEMTAQTTINNLNLWVVSHLGSTIVASVGLTGALIAALSILLSIVGLGATVLIAQFRGANHPQKATAFAVDALRLNLVIATLLTLLLIAGIPVWFAILHVPSSIVATTRAYLTFMAILLPFSSWIGISGGILRSFGATRVVFYQTLLVIGVTALFNLLFVTGLWNAPRLGLTGLYLANASGAMAGVIYSFLLLARHLPTPVTRRMILRGSGQAMAVLRVGLPSALELGSYQFTQFFLVSLIARLGANAVATRVYAISIESASFLFGLGIAQGVSILVGHEAGKGAFHPARRIAWSGVTLGVSGMSLLALLLFIFAHSLITLFTADPEVVRLGARVLQIIALAQPAKALNMIIGGALRGAGDNRWLMWNSGMFVWISVLAAWLFGFPLGLGLAGIWWGMCLDEWVRAALLFSRLRGKGWENRQLTHVDTAPETAAR</sequence>
<reference evidence="13 15" key="1">
    <citation type="submission" date="2016-02" db="EMBL/GenBank/DDBJ databases">
        <title>Draft genome sequence of Acidibacillus ferrooxidans SLC66.</title>
        <authorList>
            <person name="Oliveira G."/>
            <person name="Nancucheo I."/>
            <person name="Dall'Agnol H."/>
            <person name="Johnson B."/>
            <person name="Oliveira R."/>
            <person name="Nunes G.L."/>
            <person name="Tzotzos G."/>
            <person name="Orellana S.C."/>
            <person name="Salim A.C."/>
            <person name="Araujo F.M."/>
        </authorList>
    </citation>
    <scope>NUCLEOTIDE SEQUENCE [LARGE SCALE GENOMIC DNA]</scope>
    <source>
        <strain evidence="13 15">SLC66</strain>
    </source>
</reference>
<reference evidence="14 16" key="2">
    <citation type="submission" date="2017-02" db="EMBL/GenBank/DDBJ databases">
        <title>Draft genome of Acidibacillus ferrooxidans Huett2.</title>
        <authorList>
            <person name="Schopf S."/>
        </authorList>
    </citation>
    <scope>NUCLEOTIDE SEQUENCE [LARGE SCALE GENOMIC DNA]</scope>
    <source>
        <strain evidence="14 16">Huett2</strain>
    </source>
</reference>
<feature type="transmembrane region" description="Helical" evidence="12">
    <location>
        <begin position="208"/>
        <end position="227"/>
    </location>
</feature>
<keyword evidence="8 12" id="KW-1133">Transmembrane helix</keyword>
<comment type="function">
    <text evidence="1">Multidrug efflux pump.</text>
</comment>
<dbReference type="NCBIfam" id="TIGR00797">
    <property type="entry name" value="matE"/>
    <property type="match status" value="1"/>
</dbReference>
<keyword evidence="6" id="KW-1003">Cell membrane</keyword>
<feature type="transmembrane region" description="Helical" evidence="12">
    <location>
        <begin position="287"/>
        <end position="310"/>
    </location>
</feature>
<evidence type="ECO:0000256" key="4">
    <source>
        <dbReference type="ARBA" id="ARBA00022448"/>
    </source>
</evidence>
<comment type="caution">
    <text evidence="13">The sequence shown here is derived from an EMBL/GenBank/DDBJ whole genome shotgun (WGS) entry which is preliminary data.</text>
</comment>
<feature type="transmembrane region" description="Helical" evidence="12">
    <location>
        <begin position="404"/>
        <end position="429"/>
    </location>
</feature>
<evidence type="ECO:0000256" key="12">
    <source>
        <dbReference type="SAM" id="Phobius"/>
    </source>
</evidence>
<keyword evidence="9" id="KW-0406">Ion transport</keyword>
<evidence type="ECO:0000256" key="2">
    <source>
        <dbReference type="ARBA" id="ARBA00004651"/>
    </source>
</evidence>
<dbReference type="Proteomes" id="UP000077421">
    <property type="component" value="Unassembled WGS sequence"/>
</dbReference>
<keyword evidence="5" id="KW-0050">Antiport</keyword>
<keyword evidence="7 12" id="KW-0812">Transmembrane</keyword>
<evidence type="ECO:0000256" key="10">
    <source>
        <dbReference type="ARBA" id="ARBA00023136"/>
    </source>
</evidence>
<gene>
    <name evidence="13" type="ORF">AYW79_08360</name>
    <name evidence="14" type="ORF">B2M26_09745</name>
</gene>
<evidence type="ECO:0000313" key="14">
    <source>
        <dbReference type="EMBL" id="OPG15879.1"/>
    </source>
</evidence>
<evidence type="ECO:0000256" key="11">
    <source>
        <dbReference type="ARBA" id="ARBA00031636"/>
    </source>
</evidence>
<dbReference type="Pfam" id="PF01554">
    <property type="entry name" value="MatE"/>
    <property type="match status" value="2"/>
</dbReference>
<dbReference type="GO" id="GO:0015297">
    <property type="term" value="F:antiporter activity"/>
    <property type="evidence" value="ECO:0007669"/>
    <property type="project" value="UniProtKB-KW"/>
</dbReference>
<comment type="subcellular location">
    <subcellularLocation>
        <location evidence="2">Cell membrane</location>
        <topology evidence="2">Multi-pass membrane protein</topology>
    </subcellularLocation>
</comment>
<keyword evidence="16" id="KW-1185">Reference proteome</keyword>
<dbReference type="PIRSF" id="PIRSF006603">
    <property type="entry name" value="DinF"/>
    <property type="match status" value="1"/>
</dbReference>
<evidence type="ECO:0000256" key="1">
    <source>
        <dbReference type="ARBA" id="ARBA00003408"/>
    </source>
</evidence>
<dbReference type="InterPro" id="IPR048279">
    <property type="entry name" value="MdtK-like"/>
</dbReference>
<dbReference type="AlphaFoldDB" id="A0A162TF36"/>
<evidence type="ECO:0000256" key="6">
    <source>
        <dbReference type="ARBA" id="ARBA00022475"/>
    </source>
</evidence>
<dbReference type="OrthoDB" id="9806302at2"/>
<accession>A0A162TF36</accession>
<evidence type="ECO:0000256" key="9">
    <source>
        <dbReference type="ARBA" id="ARBA00023065"/>
    </source>
</evidence>
<keyword evidence="4" id="KW-0813">Transport</keyword>
<feature type="transmembrane region" description="Helical" evidence="12">
    <location>
        <begin position="108"/>
        <end position="131"/>
    </location>
</feature>
<dbReference type="EMBL" id="LSUQ01000021">
    <property type="protein sequence ID" value="OAG93862.1"/>
    <property type="molecule type" value="Genomic_DNA"/>
</dbReference>
<evidence type="ECO:0000256" key="7">
    <source>
        <dbReference type="ARBA" id="ARBA00022692"/>
    </source>
</evidence>
<protein>
    <recommendedName>
        <fullName evidence="3">Probable multidrug resistance protein NorM</fullName>
    </recommendedName>
    <alternativeName>
        <fullName evidence="11">Multidrug-efflux transporter</fullName>
    </alternativeName>
</protein>
<evidence type="ECO:0000313" key="15">
    <source>
        <dbReference type="Proteomes" id="UP000077421"/>
    </source>
</evidence>
<evidence type="ECO:0000256" key="3">
    <source>
        <dbReference type="ARBA" id="ARBA00020268"/>
    </source>
</evidence>
<dbReference type="Proteomes" id="UP000190229">
    <property type="component" value="Unassembled WGS sequence"/>
</dbReference>
<dbReference type="RefSeq" id="WP_067564444.1">
    <property type="nucleotide sequence ID" value="NZ_LSUQ01000021.1"/>
</dbReference>
<dbReference type="GO" id="GO:0006811">
    <property type="term" value="P:monoatomic ion transport"/>
    <property type="evidence" value="ECO:0007669"/>
    <property type="project" value="UniProtKB-KW"/>
</dbReference>
<evidence type="ECO:0000256" key="5">
    <source>
        <dbReference type="ARBA" id="ARBA00022449"/>
    </source>
</evidence>
<dbReference type="PANTHER" id="PTHR43298">
    <property type="entry name" value="MULTIDRUG RESISTANCE PROTEIN NORM-RELATED"/>
    <property type="match status" value="1"/>
</dbReference>
<dbReference type="GO" id="GO:0005886">
    <property type="term" value="C:plasma membrane"/>
    <property type="evidence" value="ECO:0007669"/>
    <property type="project" value="UniProtKB-SubCell"/>
</dbReference>
<evidence type="ECO:0000313" key="13">
    <source>
        <dbReference type="EMBL" id="OAG93862.1"/>
    </source>
</evidence>
<proteinExistence type="predicted"/>
<keyword evidence="10 12" id="KW-0472">Membrane</keyword>
<dbReference type="STRING" id="1765683.B2M26_09745"/>
<dbReference type="GO" id="GO:0042910">
    <property type="term" value="F:xenobiotic transmembrane transporter activity"/>
    <property type="evidence" value="ECO:0007669"/>
    <property type="project" value="InterPro"/>
</dbReference>
<dbReference type="PANTHER" id="PTHR43298:SF4">
    <property type="entry name" value="DRUG_SODIUM ANTIPORTER"/>
    <property type="match status" value="1"/>
</dbReference>
<evidence type="ECO:0000256" key="8">
    <source>
        <dbReference type="ARBA" id="ARBA00022989"/>
    </source>
</evidence>
<dbReference type="InterPro" id="IPR050222">
    <property type="entry name" value="MATE_MdtK"/>
</dbReference>
<feature type="transmembrane region" description="Helical" evidence="12">
    <location>
        <begin position="330"/>
        <end position="352"/>
    </location>
</feature>
<feature type="transmembrane region" description="Helical" evidence="12">
    <location>
        <begin position="143"/>
        <end position="165"/>
    </location>
</feature>